<keyword evidence="6" id="KW-1185">Reference proteome</keyword>
<proteinExistence type="predicted"/>
<accession>A0AAW5BS35</accession>
<comment type="caution">
    <text evidence="4">The sequence shown here is derived from an EMBL/GenBank/DDBJ whole genome shotgun (WGS) entry which is preliminary data.</text>
</comment>
<dbReference type="RefSeq" id="WP_165641144.1">
    <property type="nucleotide sequence ID" value="NZ_JAAITT010000019.1"/>
</dbReference>
<comment type="pathway">
    <text evidence="1">Cofactor biosynthesis; adenosylcobalamin biosynthesis.</text>
</comment>
<dbReference type="PROSITE" id="PS51014">
    <property type="entry name" value="COBK_CBIJ"/>
    <property type="match status" value="1"/>
</dbReference>
<dbReference type="PANTHER" id="PTHR36925:SF1">
    <property type="entry name" value="COBALT-PRECORRIN-6A REDUCTASE"/>
    <property type="match status" value="1"/>
</dbReference>
<dbReference type="NCBIfam" id="TIGR00715">
    <property type="entry name" value="precor6x_red"/>
    <property type="match status" value="1"/>
</dbReference>
<evidence type="ECO:0000313" key="6">
    <source>
        <dbReference type="Proteomes" id="UP000669239"/>
    </source>
</evidence>
<dbReference type="Proteomes" id="UP001299608">
    <property type="component" value="Unassembled WGS sequence"/>
</dbReference>
<dbReference type="Pfam" id="PF02571">
    <property type="entry name" value="CbiJ"/>
    <property type="match status" value="1"/>
</dbReference>
<dbReference type="EMBL" id="JAAITT010000019">
    <property type="protein sequence ID" value="NSJ49861.1"/>
    <property type="molecule type" value="Genomic_DNA"/>
</dbReference>
<dbReference type="Proteomes" id="UP000669239">
    <property type="component" value="Unassembled WGS sequence"/>
</dbReference>
<organism evidence="4 7">
    <name type="scientific">Enterocloster aldenensis</name>
    <dbReference type="NCBI Taxonomy" id="358742"/>
    <lineage>
        <taxon>Bacteria</taxon>
        <taxon>Bacillati</taxon>
        <taxon>Bacillota</taxon>
        <taxon>Clostridia</taxon>
        <taxon>Lachnospirales</taxon>
        <taxon>Lachnospiraceae</taxon>
        <taxon>Enterocloster</taxon>
    </lineage>
</organism>
<evidence type="ECO:0000313" key="7">
    <source>
        <dbReference type="Proteomes" id="UP001299608"/>
    </source>
</evidence>
<protein>
    <submittedName>
        <fullName evidence="4">Precorrin-6A reductase</fullName>
        <ecNumber evidence="4">1.3.1.54</ecNumber>
    </submittedName>
</protein>
<keyword evidence="2" id="KW-0169">Cobalamin biosynthesis</keyword>
<evidence type="ECO:0000313" key="4">
    <source>
        <dbReference type="EMBL" id="MCG4744797.1"/>
    </source>
</evidence>
<reference evidence="4" key="3">
    <citation type="submission" date="2022-01" db="EMBL/GenBank/DDBJ databases">
        <title>Collection of gut derived symbiotic bacterial strains cultured from healthy donors.</title>
        <authorList>
            <person name="Lin H."/>
            <person name="Kohout C."/>
            <person name="Waligurski E."/>
            <person name="Pamer E.G."/>
        </authorList>
    </citation>
    <scope>NUCLEOTIDE SEQUENCE</scope>
    <source>
        <strain evidence="4">DFI.6.55</strain>
    </source>
</reference>
<keyword evidence="3 4" id="KW-0560">Oxidoreductase</keyword>
<reference evidence="5 6" key="1">
    <citation type="journal article" date="2020" name="Cell Host Microbe">
        <title>Functional and Genomic Variation between Human-Derived Isolates of Lachnospiraceae Reveals Inter- and Intra-Species Diversity.</title>
        <authorList>
            <person name="Sorbara M.T."/>
            <person name="Littmann E.R."/>
            <person name="Fontana E."/>
            <person name="Moody T.U."/>
            <person name="Kohout C.E."/>
            <person name="Gjonbalaj M."/>
            <person name="Eaton V."/>
            <person name="Seok R."/>
            <person name="Leiner I.M."/>
            <person name="Pamer E.G."/>
        </authorList>
    </citation>
    <scope>NUCLEOTIDE SEQUENCE [LARGE SCALE GENOMIC DNA]</scope>
    <source>
        <strain evidence="5 6">MSK.1.17</strain>
    </source>
</reference>
<dbReference type="GO" id="GO:0009236">
    <property type="term" value="P:cobalamin biosynthetic process"/>
    <property type="evidence" value="ECO:0007669"/>
    <property type="project" value="UniProtKB-KW"/>
</dbReference>
<dbReference type="InterPro" id="IPR003723">
    <property type="entry name" value="Precorrin-6x_reduct"/>
</dbReference>
<evidence type="ECO:0000313" key="5">
    <source>
        <dbReference type="EMBL" id="NSJ49861.1"/>
    </source>
</evidence>
<dbReference type="GO" id="GO:0016994">
    <property type="term" value="F:precorrin-6A reductase activity"/>
    <property type="evidence" value="ECO:0007669"/>
    <property type="project" value="UniProtKB-EC"/>
</dbReference>
<evidence type="ECO:0000256" key="2">
    <source>
        <dbReference type="ARBA" id="ARBA00022573"/>
    </source>
</evidence>
<evidence type="ECO:0000256" key="1">
    <source>
        <dbReference type="ARBA" id="ARBA00004953"/>
    </source>
</evidence>
<dbReference type="EMBL" id="JAKNGE010000005">
    <property type="protein sequence ID" value="MCG4744797.1"/>
    <property type="molecule type" value="Genomic_DNA"/>
</dbReference>
<dbReference type="EC" id="1.3.1.54" evidence="4"/>
<dbReference type="PANTHER" id="PTHR36925">
    <property type="entry name" value="COBALT-PRECORRIN-6A REDUCTASE"/>
    <property type="match status" value="1"/>
</dbReference>
<name>A0AAW5BS35_9FIRM</name>
<gene>
    <name evidence="4" type="primary">cobK</name>
    <name evidence="5" type="ORF">G5B36_14295</name>
    <name evidence="4" type="ORF">L0N08_05180</name>
</gene>
<evidence type="ECO:0000256" key="3">
    <source>
        <dbReference type="ARBA" id="ARBA00023002"/>
    </source>
</evidence>
<reference evidence="5" key="2">
    <citation type="submission" date="2020-02" db="EMBL/GenBank/DDBJ databases">
        <authorList>
            <person name="Littmann E."/>
            <person name="Sorbara M."/>
        </authorList>
    </citation>
    <scope>NUCLEOTIDE SEQUENCE</scope>
    <source>
        <strain evidence="5">MSK.1.17</strain>
    </source>
</reference>
<sequence>MRDDKAWKHRKETGGQPGQRKAVLFAGTTEGRLLAAYLTGLGCRTVVCVATEYGRDVLEQDGLAGGTDGKGPDDRLLDIRQGRLDQKSMEGLLEEVRPGMVIDATHPYAAEVSENIRRACTAFPHILFIRCLRRESGAWDNPVIRVPDVRAAVQWLAGQEGNILVTTGVKELSAFCSLPDYRKRIYARVLPSVESVDMCRTLGYEGRHIIAMQGPFSMEMNLALLREFKCRFLVTKDGGKTGGMEEKLEASRAAGVRTLLIDRPKSAGGISLEDVKKQIKEWMEHER</sequence>
<dbReference type="AlphaFoldDB" id="A0AAW5BS35"/>